<name>A0A7L0WG40_ALELA</name>
<keyword evidence="2" id="KW-0677">Repeat</keyword>
<reference evidence="9 10" key="1">
    <citation type="submission" date="2019-09" db="EMBL/GenBank/DDBJ databases">
        <title>Bird 10,000 Genomes (B10K) Project - Family phase.</title>
        <authorList>
            <person name="Zhang G."/>
        </authorList>
    </citation>
    <scope>NUCLEOTIDE SEQUENCE [LARGE SCALE GENOMIC DNA]</scope>
    <source>
        <strain evidence="9">B10K-DU-001-39</strain>
        <tissue evidence="9">Muscle</tissue>
    </source>
</reference>
<dbReference type="SMART" id="SM00032">
    <property type="entry name" value="CCP"/>
    <property type="match status" value="2"/>
</dbReference>
<dbReference type="GO" id="GO:0006958">
    <property type="term" value="P:complement activation, classical pathway"/>
    <property type="evidence" value="ECO:0007669"/>
    <property type="project" value="UniProtKB-KW"/>
</dbReference>
<evidence type="ECO:0000256" key="6">
    <source>
        <dbReference type="PROSITE-ProRule" id="PRU00302"/>
    </source>
</evidence>
<dbReference type="AlphaFoldDB" id="A0A7L0WG40"/>
<gene>
    <name evidence="9" type="primary">Svep1</name>
    <name evidence="9" type="ORF">ALELAT_R15387</name>
</gene>
<evidence type="ECO:0000256" key="5">
    <source>
        <dbReference type="ARBA" id="ARBA00023180"/>
    </source>
</evidence>
<evidence type="ECO:0000256" key="3">
    <source>
        <dbReference type="ARBA" id="ARBA00022875"/>
    </source>
</evidence>
<keyword evidence="3" id="KW-0391">Immunity</keyword>
<dbReference type="FunFam" id="2.10.70.10:FF:000070">
    <property type="entry name" value="Complement C3d receptor 2"/>
    <property type="match status" value="1"/>
</dbReference>
<dbReference type="InterPro" id="IPR000436">
    <property type="entry name" value="Sushi_SCR_CCP_dom"/>
</dbReference>
<evidence type="ECO:0000313" key="9">
    <source>
        <dbReference type="EMBL" id="NXL89514.1"/>
    </source>
</evidence>
<proteinExistence type="predicted"/>
<protein>
    <submittedName>
        <fullName evidence="9">SVEP1 protein</fullName>
    </submittedName>
</protein>
<evidence type="ECO:0000256" key="1">
    <source>
        <dbReference type="ARBA" id="ARBA00022729"/>
    </source>
</evidence>
<evidence type="ECO:0000256" key="7">
    <source>
        <dbReference type="SAM" id="SignalP"/>
    </source>
</evidence>
<feature type="disulfide bond" evidence="6">
    <location>
        <begin position="22"/>
        <end position="65"/>
    </location>
</feature>
<dbReference type="PANTHER" id="PTHR45656:SF4">
    <property type="entry name" value="PROTEIN CBR-CLEC-78"/>
    <property type="match status" value="1"/>
</dbReference>
<dbReference type="PROSITE" id="PS50923">
    <property type="entry name" value="SUSHI"/>
    <property type="match status" value="2"/>
</dbReference>
<evidence type="ECO:0000256" key="2">
    <source>
        <dbReference type="ARBA" id="ARBA00022737"/>
    </source>
</evidence>
<keyword evidence="3" id="KW-0180">Complement pathway</keyword>
<dbReference type="Proteomes" id="UP000562322">
    <property type="component" value="Unassembled WGS sequence"/>
</dbReference>
<dbReference type="Gene3D" id="2.10.70.10">
    <property type="entry name" value="Complement Module, domain 1"/>
    <property type="match status" value="2"/>
</dbReference>
<feature type="domain" description="Sushi" evidence="8">
    <location>
        <begin position="81"/>
        <end position="141"/>
    </location>
</feature>
<keyword evidence="10" id="KW-1185">Reference proteome</keyword>
<organism evidence="9 10">
    <name type="scientific">Alectura lathami</name>
    <name type="common">Australian brush turkey</name>
    <dbReference type="NCBI Taxonomy" id="81907"/>
    <lineage>
        <taxon>Eukaryota</taxon>
        <taxon>Metazoa</taxon>
        <taxon>Chordata</taxon>
        <taxon>Craniata</taxon>
        <taxon>Vertebrata</taxon>
        <taxon>Euteleostomi</taxon>
        <taxon>Archelosauria</taxon>
        <taxon>Archosauria</taxon>
        <taxon>Dinosauria</taxon>
        <taxon>Saurischia</taxon>
        <taxon>Theropoda</taxon>
        <taxon>Coelurosauria</taxon>
        <taxon>Aves</taxon>
        <taxon>Neognathae</taxon>
        <taxon>Galloanserae</taxon>
        <taxon>Galliformes</taxon>
        <taxon>Megapodiidae</taxon>
        <taxon>Alectura</taxon>
    </lineage>
</organism>
<feature type="non-terminal residue" evidence="9">
    <location>
        <position position="1"/>
    </location>
</feature>
<feature type="disulfide bond" evidence="6">
    <location>
        <begin position="51"/>
        <end position="78"/>
    </location>
</feature>
<feature type="non-terminal residue" evidence="9">
    <location>
        <position position="143"/>
    </location>
</feature>
<evidence type="ECO:0000256" key="4">
    <source>
        <dbReference type="ARBA" id="ARBA00023157"/>
    </source>
</evidence>
<comment type="caution">
    <text evidence="9">The sequence shown here is derived from an EMBL/GenBank/DDBJ whole genome shotgun (WGS) entry which is preliminary data.</text>
</comment>
<evidence type="ECO:0000313" key="10">
    <source>
        <dbReference type="Proteomes" id="UP000562322"/>
    </source>
</evidence>
<feature type="chain" id="PRO_5029741709" evidence="7">
    <location>
        <begin position="23"/>
        <end position="143"/>
    </location>
</feature>
<dbReference type="OrthoDB" id="6127264at2759"/>
<evidence type="ECO:0000259" key="8">
    <source>
        <dbReference type="PROSITE" id="PS50923"/>
    </source>
</evidence>
<keyword evidence="4 6" id="KW-1015">Disulfide bond</keyword>
<keyword evidence="5" id="KW-0325">Glycoprotein</keyword>
<keyword evidence="1 7" id="KW-0732">Signal</keyword>
<feature type="disulfide bond" evidence="6">
    <location>
        <begin position="83"/>
        <end position="126"/>
    </location>
</feature>
<feature type="domain" description="Sushi" evidence="8">
    <location>
        <begin position="20"/>
        <end position="80"/>
    </location>
</feature>
<dbReference type="InterPro" id="IPR035976">
    <property type="entry name" value="Sushi/SCR/CCP_sf"/>
</dbReference>
<dbReference type="Pfam" id="PF00084">
    <property type="entry name" value="Sushi"/>
    <property type="match status" value="2"/>
</dbReference>
<dbReference type="PANTHER" id="PTHR45656">
    <property type="entry name" value="PROTEIN CBR-CLEC-78"/>
    <property type="match status" value="1"/>
</dbReference>
<accession>A0A7L0WG40</accession>
<dbReference type="EMBL" id="VXAV01006184">
    <property type="protein sequence ID" value="NXL89514.1"/>
    <property type="molecule type" value="Genomic_DNA"/>
</dbReference>
<dbReference type="CDD" id="cd00033">
    <property type="entry name" value="CCP"/>
    <property type="match status" value="2"/>
</dbReference>
<dbReference type="InterPro" id="IPR051277">
    <property type="entry name" value="SEZ6_CSMD_C4BPB_Regulators"/>
</dbReference>
<feature type="signal peptide" evidence="7">
    <location>
        <begin position="1"/>
        <end position="22"/>
    </location>
</feature>
<keyword evidence="6" id="KW-0768">Sushi</keyword>
<feature type="disulfide bond" evidence="6">
    <location>
        <begin position="112"/>
        <end position="139"/>
    </location>
</feature>
<dbReference type="SUPFAM" id="SSF57535">
    <property type="entry name" value="Complement control module/SCR domain"/>
    <property type="match status" value="2"/>
</dbReference>
<sequence length="143" mass="14948">FPSCPYVSSVLICTSLSLVLHCLKPPDIPHGGHSGLPKEVFTPGTSVSYSCEPGFSLVGMATIYCTESGAWSHPSPVCQVVKCLHPPNIANGRLKGNVSDTFSYGASVSYSCNSGYSLIGNAFINCTASGTWSQPPPRCEGAC</sequence>
<keyword evidence="3" id="KW-0399">Innate immunity</keyword>